<reference evidence="1" key="2">
    <citation type="journal article" date="2015" name="Data Brief">
        <title>Shoot transcriptome of the giant reed, Arundo donax.</title>
        <authorList>
            <person name="Barrero R.A."/>
            <person name="Guerrero F.D."/>
            <person name="Moolhuijzen P."/>
            <person name="Goolsby J.A."/>
            <person name="Tidwell J."/>
            <person name="Bellgard S.E."/>
            <person name="Bellgard M.I."/>
        </authorList>
    </citation>
    <scope>NUCLEOTIDE SEQUENCE</scope>
    <source>
        <tissue evidence="1">Shoot tissue taken approximately 20 cm above the soil surface</tissue>
    </source>
</reference>
<name>A0A0A9D031_ARUDO</name>
<sequence length="54" mass="6087">MGFQVFNRPVRPLPLVSSPLVSLYRPLPLISSPPHLQIRYSTESVDFVNVTMCS</sequence>
<dbReference type="EMBL" id="GBRH01215946">
    <property type="protein sequence ID" value="JAD81949.1"/>
    <property type="molecule type" value="Transcribed_RNA"/>
</dbReference>
<accession>A0A0A9D031</accession>
<organism evidence="1">
    <name type="scientific">Arundo donax</name>
    <name type="common">Giant reed</name>
    <name type="synonym">Donax arundinaceus</name>
    <dbReference type="NCBI Taxonomy" id="35708"/>
    <lineage>
        <taxon>Eukaryota</taxon>
        <taxon>Viridiplantae</taxon>
        <taxon>Streptophyta</taxon>
        <taxon>Embryophyta</taxon>
        <taxon>Tracheophyta</taxon>
        <taxon>Spermatophyta</taxon>
        <taxon>Magnoliopsida</taxon>
        <taxon>Liliopsida</taxon>
        <taxon>Poales</taxon>
        <taxon>Poaceae</taxon>
        <taxon>PACMAD clade</taxon>
        <taxon>Arundinoideae</taxon>
        <taxon>Arundineae</taxon>
        <taxon>Arundo</taxon>
    </lineage>
</organism>
<proteinExistence type="predicted"/>
<reference evidence="1" key="1">
    <citation type="submission" date="2014-09" db="EMBL/GenBank/DDBJ databases">
        <authorList>
            <person name="Magalhaes I.L.F."/>
            <person name="Oliveira U."/>
            <person name="Santos F.R."/>
            <person name="Vidigal T.H.D.A."/>
            <person name="Brescovit A.D."/>
            <person name="Santos A.J."/>
        </authorList>
    </citation>
    <scope>NUCLEOTIDE SEQUENCE</scope>
    <source>
        <tissue evidence="1">Shoot tissue taken approximately 20 cm above the soil surface</tissue>
    </source>
</reference>
<protein>
    <submittedName>
        <fullName evidence="1">Uncharacterized protein</fullName>
    </submittedName>
</protein>
<evidence type="ECO:0000313" key="1">
    <source>
        <dbReference type="EMBL" id="JAD81949.1"/>
    </source>
</evidence>
<dbReference type="AlphaFoldDB" id="A0A0A9D031"/>